<dbReference type="OMA" id="IADKVMH"/>
<dbReference type="EMBL" id="DF977454">
    <property type="protein sequence ID" value="GAP87595.1"/>
    <property type="molecule type" value="Genomic_DNA"/>
</dbReference>
<dbReference type="STRING" id="77044.A0A1W2THI7"/>
<accession>A0A1W2THI7</accession>
<keyword evidence="2" id="KW-0472">Membrane</keyword>
<keyword evidence="2" id="KW-0812">Transmembrane</keyword>
<evidence type="ECO:0000256" key="2">
    <source>
        <dbReference type="SAM" id="Phobius"/>
    </source>
</evidence>
<name>A0A1W2THI7_ROSNE</name>
<evidence type="ECO:0000256" key="1">
    <source>
        <dbReference type="SAM" id="MobiDB-lite"/>
    </source>
</evidence>
<keyword evidence="4" id="KW-1185">Reference proteome</keyword>
<feature type="compositionally biased region" description="Acidic residues" evidence="1">
    <location>
        <begin position="89"/>
        <end position="106"/>
    </location>
</feature>
<protein>
    <submittedName>
        <fullName evidence="3">Putative electron transport complex subunit C</fullName>
    </submittedName>
</protein>
<dbReference type="AlphaFoldDB" id="A0A1W2THI7"/>
<gene>
    <name evidence="3" type="ORF">SAMD00023353_0900650</name>
</gene>
<keyword evidence="2" id="KW-1133">Transmembrane helix</keyword>
<dbReference type="Proteomes" id="UP000054516">
    <property type="component" value="Unassembled WGS sequence"/>
</dbReference>
<feature type="region of interest" description="Disordered" evidence="1">
    <location>
        <begin position="89"/>
        <end position="152"/>
    </location>
</feature>
<organism evidence="3">
    <name type="scientific">Rosellinia necatrix</name>
    <name type="common">White root-rot fungus</name>
    <dbReference type="NCBI Taxonomy" id="77044"/>
    <lineage>
        <taxon>Eukaryota</taxon>
        <taxon>Fungi</taxon>
        <taxon>Dikarya</taxon>
        <taxon>Ascomycota</taxon>
        <taxon>Pezizomycotina</taxon>
        <taxon>Sordariomycetes</taxon>
        <taxon>Xylariomycetidae</taxon>
        <taxon>Xylariales</taxon>
        <taxon>Xylariaceae</taxon>
        <taxon>Rosellinia</taxon>
    </lineage>
</organism>
<evidence type="ECO:0000313" key="3">
    <source>
        <dbReference type="EMBL" id="GAP87595.1"/>
    </source>
</evidence>
<sequence>MGTTLSVIKTLLIPALISLVLFLALTYLLLPLWRHYRNRYSQYLPLDTISTQTTSLRIRMQDAIARWISSSSRWRLRGRDRVAVAGDDESDIGFSSEEGEELNEVDEDRRHALSLDTHHQHTDSSRRLSRDLEEGFRDDSDDDDDRDRRSRR</sequence>
<feature type="transmembrane region" description="Helical" evidence="2">
    <location>
        <begin position="12"/>
        <end position="33"/>
    </location>
</feature>
<reference evidence="3" key="1">
    <citation type="submission" date="2016-03" db="EMBL/GenBank/DDBJ databases">
        <title>Draft genome sequence of Rosellinia necatrix.</title>
        <authorList>
            <person name="Kanematsu S."/>
        </authorList>
    </citation>
    <scope>NUCLEOTIDE SEQUENCE [LARGE SCALE GENOMIC DNA]</scope>
    <source>
        <strain evidence="3">W97</strain>
    </source>
</reference>
<evidence type="ECO:0000313" key="4">
    <source>
        <dbReference type="Proteomes" id="UP000054516"/>
    </source>
</evidence>
<feature type="compositionally biased region" description="Basic and acidic residues" evidence="1">
    <location>
        <begin position="107"/>
        <end position="138"/>
    </location>
</feature>
<proteinExistence type="predicted"/>